<name>A0AA38ST34_9ASTR</name>
<protein>
    <submittedName>
        <fullName evidence="2">Uncharacterized protein</fullName>
    </submittedName>
</protein>
<dbReference type="Proteomes" id="UP001172457">
    <property type="component" value="Chromosome 8"/>
</dbReference>
<gene>
    <name evidence="2" type="ORF">OSB04_031470</name>
</gene>
<sequence>MLLLHESREDLPDPTTDTHLSPSSALYSTSAPNNNGKTRYKNNRGNKNTGRVFSIKDLNIGHLLHRSDSIGDLYLVLQSSPPFVPSATALVVVSPLVGASSSWSSRVSTFNFFKSRNFISCSNTLLPTCHARQLGKHCRLSFSNSLTKTSKVFELVHSDL</sequence>
<keyword evidence="3" id="KW-1185">Reference proteome</keyword>
<proteinExistence type="predicted"/>
<feature type="region of interest" description="Disordered" evidence="1">
    <location>
        <begin position="1"/>
        <end position="47"/>
    </location>
</feature>
<reference evidence="2" key="1">
    <citation type="submission" date="2023-03" db="EMBL/GenBank/DDBJ databases">
        <title>Chromosome-scale reference genome and RAD-based genetic map of yellow starthistle (Centaurea solstitialis) reveal putative structural variation and QTLs associated with invader traits.</title>
        <authorList>
            <person name="Reatini B."/>
            <person name="Cang F.A."/>
            <person name="Jiang Q."/>
            <person name="Mckibben M.T.W."/>
            <person name="Barker M.S."/>
            <person name="Rieseberg L.H."/>
            <person name="Dlugosch K.M."/>
        </authorList>
    </citation>
    <scope>NUCLEOTIDE SEQUENCE</scope>
    <source>
        <strain evidence="2">CAN-66</strain>
        <tissue evidence="2">Leaf</tissue>
    </source>
</reference>
<comment type="caution">
    <text evidence="2">The sequence shown here is derived from an EMBL/GenBank/DDBJ whole genome shotgun (WGS) entry which is preliminary data.</text>
</comment>
<feature type="compositionally biased region" description="Polar residues" evidence="1">
    <location>
        <begin position="15"/>
        <end position="37"/>
    </location>
</feature>
<accession>A0AA38ST34</accession>
<feature type="compositionally biased region" description="Basic and acidic residues" evidence="1">
    <location>
        <begin position="1"/>
        <end position="11"/>
    </location>
</feature>
<evidence type="ECO:0000313" key="3">
    <source>
        <dbReference type="Proteomes" id="UP001172457"/>
    </source>
</evidence>
<evidence type="ECO:0000313" key="2">
    <source>
        <dbReference type="EMBL" id="KAJ9538737.1"/>
    </source>
</evidence>
<dbReference type="EMBL" id="JARYMX010000008">
    <property type="protein sequence ID" value="KAJ9538737.1"/>
    <property type="molecule type" value="Genomic_DNA"/>
</dbReference>
<dbReference type="AlphaFoldDB" id="A0AA38ST34"/>
<organism evidence="2 3">
    <name type="scientific">Centaurea solstitialis</name>
    <name type="common">yellow star-thistle</name>
    <dbReference type="NCBI Taxonomy" id="347529"/>
    <lineage>
        <taxon>Eukaryota</taxon>
        <taxon>Viridiplantae</taxon>
        <taxon>Streptophyta</taxon>
        <taxon>Embryophyta</taxon>
        <taxon>Tracheophyta</taxon>
        <taxon>Spermatophyta</taxon>
        <taxon>Magnoliopsida</taxon>
        <taxon>eudicotyledons</taxon>
        <taxon>Gunneridae</taxon>
        <taxon>Pentapetalae</taxon>
        <taxon>asterids</taxon>
        <taxon>campanulids</taxon>
        <taxon>Asterales</taxon>
        <taxon>Asteraceae</taxon>
        <taxon>Carduoideae</taxon>
        <taxon>Cardueae</taxon>
        <taxon>Centaureinae</taxon>
        <taxon>Centaurea</taxon>
    </lineage>
</organism>
<evidence type="ECO:0000256" key="1">
    <source>
        <dbReference type="SAM" id="MobiDB-lite"/>
    </source>
</evidence>